<organism evidence="2 3">
    <name type="scientific">Flavobacterium caeni</name>
    <dbReference type="NCBI Taxonomy" id="490189"/>
    <lineage>
        <taxon>Bacteria</taxon>
        <taxon>Pseudomonadati</taxon>
        <taxon>Bacteroidota</taxon>
        <taxon>Flavobacteriia</taxon>
        <taxon>Flavobacteriales</taxon>
        <taxon>Flavobacteriaceae</taxon>
        <taxon>Flavobacterium</taxon>
    </lineage>
</organism>
<keyword evidence="3" id="KW-1185">Reference proteome</keyword>
<reference evidence="2 3" key="1">
    <citation type="submission" date="2016-10" db="EMBL/GenBank/DDBJ databases">
        <authorList>
            <person name="de Groot N.N."/>
        </authorList>
    </citation>
    <scope>NUCLEOTIDE SEQUENCE [LARGE SCALE GENOMIC DNA]</scope>
    <source>
        <strain evidence="2 3">CGMCC 1.7031</strain>
    </source>
</reference>
<evidence type="ECO:0000313" key="2">
    <source>
        <dbReference type="EMBL" id="SCY20012.1"/>
    </source>
</evidence>
<sequence length="207" mass="23482">MKWAYGIKNKLMASAVLLGLCLLVLLNNYLERTHAQNVKDAISTLYEDRLIADDYILKMTRNVYRIRETLTGNPNPVSKSESVQTQLADFHQTYGVYRKTKLTPKELSTAMALIDCVRDFEKALPKNDNTAAVYTDHALRRLDELAQIQLVESKSIMKHVESQYANIKASSQFAFAIIILILIVLQIIVFSSASLIPKVRPKDPRLN</sequence>
<gene>
    <name evidence="2" type="ORF">SAMN02927903_00888</name>
</gene>
<evidence type="ECO:0000313" key="3">
    <source>
        <dbReference type="Proteomes" id="UP000199354"/>
    </source>
</evidence>
<protein>
    <recommendedName>
        <fullName evidence="4">Four helix bundle sensory module for signal transduction</fullName>
    </recommendedName>
</protein>
<dbReference type="AlphaFoldDB" id="A0A1G5DZ44"/>
<name>A0A1G5DZ44_9FLAO</name>
<dbReference type="OrthoDB" id="710786at2"/>
<evidence type="ECO:0000256" key="1">
    <source>
        <dbReference type="SAM" id="Phobius"/>
    </source>
</evidence>
<keyword evidence="1" id="KW-1133">Transmembrane helix</keyword>
<dbReference type="Proteomes" id="UP000199354">
    <property type="component" value="Unassembled WGS sequence"/>
</dbReference>
<dbReference type="RefSeq" id="WP_091141112.1">
    <property type="nucleotide sequence ID" value="NZ_FMVF01000004.1"/>
</dbReference>
<evidence type="ECO:0008006" key="4">
    <source>
        <dbReference type="Google" id="ProtNLM"/>
    </source>
</evidence>
<feature type="transmembrane region" description="Helical" evidence="1">
    <location>
        <begin position="173"/>
        <end position="196"/>
    </location>
</feature>
<proteinExistence type="predicted"/>
<keyword evidence="1" id="KW-0472">Membrane</keyword>
<accession>A0A1G5DZ44</accession>
<dbReference type="STRING" id="490189.SAMN02927903_00888"/>
<dbReference type="EMBL" id="FMVF01000004">
    <property type="protein sequence ID" value="SCY20012.1"/>
    <property type="molecule type" value="Genomic_DNA"/>
</dbReference>
<keyword evidence="1" id="KW-0812">Transmembrane</keyword>